<dbReference type="RefSeq" id="XP_066928552.1">
    <property type="nucleotide sequence ID" value="XM_067072451.1"/>
</dbReference>
<proteinExistence type="predicted"/>
<dbReference type="OrthoDB" id="6034443at2759"/>
<protein>
    <recommendedName>
        <fullName evidence="3">Condensation domain-containing protein</fullName>
    </recommendedName>
</protein>
<sequence length="461" mass="53501">MSEQTRKLGFGERVHVDRKKIYNIVIPTLLKTRCQIDTHLLDQAVYKVIKSQPNINAVLRFEGEEIYFKPLKEIQQYFEVLPKDANWKDVCIEYNNKHLRPDFETYPPFKLMLIQPCKEEAVVIAVASHYCVDGTGITAMTSLILETYSELQKDANYEPMKYPAPKSLEDYRLEFFGSEEKFREQQKSFKEFHLNVMDSANCYFEFEENDRVVFTPYSSTEIEFENFKKECKAKGITVGAAFCGVQACAMAACMFKNQKNVPDEVSLLFLIPINLRDRTTKALSWKCANFMPSNPIITVKVGRNSTFWETARQVKDIFNHILSDESMIYLFDLYTRDDLFDQPEDKERLNVATKKMGGMDRHTCFSNMLKFPAPLEHKDFTVEASYCCGGQWLLPAISLMVFFVYSTKKLNFTMVHRDGVLNVGRAEKVMKYVQYFVENVTKFGEKDITTYELSQFGLISI</sequence>
<dbReference type="Gene3D" id="3.30.559.10">
    <property type="entry name" value="Chloramphenicol acetyltransferase-like domain"/>
    <property type="match status" value="1"/>
</dbReference>
<dbReference type="AlphaFoldDB" id="A0A7M5XAZ8"/>
<accession>A0A7M5XAZ8</accession>
<dbReference type="PANTHER" id="PTHR28037">
    <property type="entry name" value="ALCOHOL O-ACETYLTRANSFERASE 1-RELATED"/>
    <property type="match status" value="1"/>
</dbReference>
<dbReference type="Proteomes" id="UP000594262">
    <property type="component" value="Unplaced"/>
</dbReference>
<dbReference type="Gene3D" id="3.30.559.30">
    <property type="entry name" value="Nonribosomal peptide synthetase, condensation domain"/>
    <property type="match status" value="1"/>
</dbReference>
<dbReference type="PANTHER" id="PTHR28037:SF1">
    <property type="entry name" value="ALCOHOL O-ACETYLTRANSFERASE 1-RELATED"/>
    <property type="match status" value="1"/>
</dbReference>
<evidence type="ECO:0000313" key="1">
    <source>
        <dbReference type="EnsemblMetazoa" id="CLYHEMP020602.4"/>
    </source>
</evidence>
<evidence type="ECO:0000313" key="2">
    <source>
        <dbReference type="Proteomes" id="UP000594262"/>
    </source>
</evidence>
<dbReference type="SUPFAM" id="SSF52777">
    <property type="entry name" value="CoA-dependent acyltransferases"/>
    <property type="match status" value="2"/>
</dbReference>
<dbReference type="GeneID" id="136816025"/>
<dbReference type="InterPro" id="IPR023213">
    <property type="entry name" value="CAT-like_dom_sf"/>
</dbReference>
<name>A0A7M5XAZ8_9CNID</name>
<dbReference type="InterPro" id="IPR052058">
    <property type="entry name" value="Alcohol_O-acetyltransferase"/>
</dbReference>
<evidence type="ECO:0008006" key="3">
    <source>
        <dbReference type="Google" id="ProtNLM"/>
    </source>
</evidence>
<dbReference type="EnsemblMetazoa" id="CLYHEMT020602.4">
    <property type="protein sequence ID" value="CLYHEMP020602.4"/>
    <property type="gene ID" value="CLYHEMG020602"/>
</dbReference>
<organism evidence="1 2">
    <name type="scientific">Clytia hemisphaerica</name>
    <dbReference type="NCBI Taxonomy" id="252671"/>
    <lineage>
        <taxon>Eukaryota</taxon>
        <taxon>Metazoa</taxon>
        <taxon>Cnidaria</taxon>
        <taxon>Hydrozoa</taxon>
        <taxon>Hydroidolina</taxon>
        <taxon>Leptothecata</taxon>
        <taxon>Obeliida</taxon>
        <taxon>Clytiidae</taxon>
        <taxon>Clytia</taxon>
    </lineage>
</organism>
<keyword evidence="2" id="KW-1185">Reference proteome</keyword>
<reference evidence="1" key="1">
    <citation type="submission" date="2021-01" db="UniProtKB">
        <authorList>
            <consortium name="EnsemblMetazoa"/>
        </authorList>
    </citation>
    <scope>IDENTIFICATION</scope>
</reference>